<evidence type="ECO:0000313" key="1">
    <source>
        <dbReference type="EMBL" id="MFC7391755.1"/>
    </source>
</evidence>
<name>A0ABW2PVM7_9BACL</name>
<evidence type="ECO:0000313" key="2">
    <source>
        <dbReference type="Proteomes" id="UP001596505"/>
    </source>
</evidence>
<protein>
    <recommendedName>
        <fullName evidence="3">Spore germination protein GerPA/GerPF</fullName>
    </recommendedName>
</protein>
<keyword evidence="2" id="KW-1185">Reference proteome</keyword>
<sequence>MAVNINFGAINVNAQTRDGTVSVGENNQTGWSNHGKNNYGNGLLLGINFFANNLSNIIDNDVVDVPVNDQDGIPSNQNQTL</sequence>
<accession>A0ABW2PVM7</accession>
<dbReference type="Proteomes" id="UP001596505">
    <property type="component" value="Unassembled WGS sequence"/>
</dbReference>
<dbReference type="RefSeq" id="WP_380963069.1">
    <property type="nucleotide sequence ID" value="NZ_JBHTCO010000002.1"/>
</dbReference>
<dbReference type="EMBL" id="JBHTCO010000002">
    <property type="protein sequence ID" value="MFC7391755.1"/>
    <property type="molecule type" value="Genomic_DNA"/>
</dbReference>
<proteinExistence type="predicted"/>
<gene>
    <name evidence="1" type="ORF">ACFQRG_01950</name>
</gene>
<organism evidence="1 2">
    <name type="scientific">Scopulibacillus cellulosilyticus</name>
    <dbReference type="NCBI Taxonomy" id="2665665"/>
    <lineage>
        <taxon>Bacteria</taxon>
        <taxon>Bacillati</taxon>
        <taxon>Bacillota</taxon>
        <taxon>Bacilli</taxon>
        <taxon>Bacillales</taxon>
        <taxon>Sporolactobacillaceae</taxon>
        <taxon>Scopulibacillus</taxon>
    </lineage>
</organism>
<reference evidence="2" key="1">
    <citation type="journal article" date="2019" name="Int. J. Syst. Evol. Microbiol.">
        <title>The Global Catalogue of Microorganisms (GCM) 10K type strain sequencing project: providing services to taxonomists for standard genome sequencing and annotation.</title>
        <authorList>
            <consortium name="The Broad Institute Genomics Platform"/>
            <consortium name="The Broad Institute Genome Sequencing Center for Infectious Disease"/>
            <person name="Wu L."/>
            <person name="Ma J."/>
        </authorList>
    </citation>
    <scope>NUCLEOTIDE SEQUENCE [LARGE SCALE GENOMIC DNA]</scope>
    <source>
        <strain evidence="2">CGMCC 1.16305</strain>
    </source>
</reference>
<evidence type="ECO:0008006" key="3">
    <source>
        <dbReference type="Google" id="ProtNLM"/>
    </source>
</evidence>
<comment type="caution">
    <text evidence="1">The sequence shown here is derived from an EMBL/GenBank/DDBJ whole genome shotgun (WGS) entry which is preliminary data.</text>
</comment>